<reference evidence="3 4" key="1">
    <citation type="submission" date="2018-05" db="EMBL/GenBank/DDBJ databases">
        <title>Genomic analysis of Gracilibacillus dipsosauri DD1 reveals novel features of a salt-tolerant amylase.</title>
        <authorList>
            <person name="Deutch C.E."/>
            <person name="Yang S."/>
        </authorList>
    </citation>
    <scope>NUCLEOTIDE SEQUENCE [LARGE SCALE GENOMIC DNA]</scope>
    <source>
        <strain evidence="3 4">DD1</strain>
    </source>
</reference>
<organism evidence="3 4">
    <name type="scientific">Gracilibacillus dipsosauri</name>
    <dbReference type="NCBI Taxonomy" id="178340"/>
    <lineage>
        <taxon>Bacteria</taxon>
        <taxon>Bacillati</taxon>
        <taxon>Bacillota</taxon>
        <taxon>Bacilli</taxon>
        <taxon>Bacillales</taxon>
        <taxon>Bacillaceae</taxon>
        <taxon>Gracilibacillus</taxon>
    </lineage>
</organism>
<dbReference type="Proteomes" id="UP000245624">
    <property type="component" value="Unassembled WGS sequence"/>
</dbReference>
<dbReference type="SMART" id="SM00363">
    <property type="entry name" value="S4"/>
    <property type="match status" value="1"/>
</dbReference>
<dbReference type="Pfam" id="PF17774">
    <property type="entry name" value="YlmH_RBD"/>
    <property type="match status" value="1"/>
</dbReference>
<dbReference type="PROSITE" id="PS50889">
    <property type="entry name" value="S4"/>
    <property type="match status" value="1"/>
</dbReference>
<sequence>MDIYQHFRQEEAPFVDQVMSWKDEINRSFIPRLTDFLHPREQWIFQSIIGNDDTLQLAFFGAWEHAERKRAILAPYYEELGEESFETELLRASYPIKFVKIEHPDVLGAFLSSGIERKKIGDIKIHHGEIQILVSKDISTYLLSNITSIKKASVQFEPISLSDRMVNSDNWVEKTTTCASLRLDVLIKEMYQVSRQQALDLIKKGWVKVNFQKIEQPSYFLEERDMVSVRGKGRTRLTEIQGKTKKDKLRITFEKLL</sequence>
<protein>
    <submittedName>
        <fullName evidence="3">RNA-binding protein</fullName>
    </submittedName>
</protein>
<evidence type="ECO:0000259" key="2">
    <source>
        <dbReference type="SMART" id="SM00363"/>
    </source>
</evidence>
<keyword evidence="1" id="KW-0694">RNA-binding</keyword>
<dbReference type="InterPro" id="IPR002942">
    <property type="entry name" value="S4_RNA-bd"/>
</dbReference>
<dbReference type="CDD" id="cd00165">
    <property type="entry name" value="S4"/>
    <property type="match status" value="1"/>
</dbReference>
<dbReference type="InterPro" id="IPR040591">
    <property type="entry name" value="RqcP2_RBD"/>
</dbReference>
<dbReference type="Gene3D" id="3.30.70.330">
    <property type="match status" value="1"/>
</dbReference>
<dbReference type="GO" id="GO:0003723">
    <property type="term" value="F:RNA binding"/>
    <property type="evidence" value="ECO:0007669"/>
    <property type="project" value="UniProtKB-KW"/>
</dbReference>
<dbReference type="Gene3D" id="3.10.290.10">
    <property type="entry name" value="RNA-binding S4 domain"/>
    <property type="match status" value="1"/>
</dbReference>
<dbReference type="RefSeq" id="WP_109984478.1">
    <property type="nucleotide sequence ID" value="NZ_JAJUIE010000001.1"/>
</dbReference>
<keyword evidence="4" id="KW-1185">Reference proteome</keyword>
<dbReference type="Gene3D" id="3.30.1370.160">
    <property type="match status" value="1"/>
</dbReference>
<name>A0A317KZI3_9BACI</name>
<evidence type="ECO:0000313" key="3">
    <source>
        <dbReference type="EMBL" id="PWU68937.1"/>
    </source>
</evidence>
<proteinExistence type="predicted"/>
<dbReference type="Pfam" id="PF01479">
    <property type="entry name" value="S4"/>
    <property type="match status" value="1"/>
</dbReference>
<dbReference type="SUPFAM" id="SSF55174">
    <property type="entry name" value="Alpha-L RNA-binding motif"/>
    <property type="match status" value="1"/>
</dbReference>
<dbReference type="AlphaFoldDB" id="A0A317KZI3"/>
<dbReference type="OrthoDB" id="9812787at2"/>
<feature type="domain" description="RNA-binding S4" evidence="2">
    <location>
        <begin position="181"/>
        <end position="250"/>
    </location>
</feature>
<comment type="caution">
    <text evidence="3">The sequence shown here is derived from an EMBL/GenBank/DDBJ whole genome shotgun (WGS) entry which is preliminary data.</text>
</comment>
<dbReference type="InterPro" id="IPR012677">
    <property type="entry name" value="Nucleotide-bd_a/b_plait_sf"/>
</dbReference>
<accession>A0A317KZI3</accession>
<gene>
    <name evidence="3" type="ORF">DLJ74_11025</name>
</gene>
<evidence type="ECO:0000256" key="1">
    <source>
        <dbReference type="PROSITE-ProRule" id="PRU00182"/>
    </source>
</evidence>
<dbReference type="EMBL" id="QGTD01000008">
    <property type="protein sequence ID" value="PWU68937.1"/>
    <property type="molecule type" value="Genomic_DNA"/>
</dbReference>
<evidence type="ECO:0000313" key="4">
    <source>
        <dbReference type="Proteomes" id="UP000245624"/>
    </source>
</evidence>
<dbReference type="InterPro" id="IPR036986">
    <property type="entry name" value="S4_RNA-bd_sf"/>
</dbReference>